<comment type="subunit">
    <text evidence="10">Homotetramer.</text>
</comment>
<dbReference type="EMBL" id="PEBW01000001">
    <property type="protein sequence ID" value="PTQ53290.1"/>
    <property type="molecule type" value="Genomic_DNA"/>
</dbReference>
<dbReference type="InterPro" id="IPR033129">
    <property type="entry name" value="PEPCASE_His_AS"/>
</dbReference>
<dbReference type="AlphaFoldDB" id="A0A2T5GAT8"/>
<comment type="cofactor">
    <cofactor evidence="1 10">
        <name>Mg(2+)</name>
        <dbReference type="ChEBI" id="CHEBI:18420"/>
    </cofactor>
</comment>
<proteinExistence type="inferred from homology"/>
<dbReference type="InterPro" id="IPR022805">
    <property type="entry name" value="PEP_COase_bac/pln-type"/>
</dbReference>
<dbReference type="PRINTS" id="PR00150">
    <property type="entry name" value="PEPCARBXLASE"/>
</dbReference>
<dbReference type="GO" id="GO:0008964">
    <property type="term" value="F:phosphoenolpyruvate carboxylase activity"/>
    <property type="evidence" value="ECO:0007669"/>
    <property type="project" value="UniProtKB-UniRule"/>
</dbReference>
<dbReference type="GO" id="GO:0015977">
    <property type="term" value="P:carbon fixation"/>
    <property type="evidence" value="ECO:0007669"/>
    <property type="project" value="UniProtKB-UniRule"/>
</dbReference>
<accession>A0A2T5GAT8</accession>
<dbReference type="GO" id="GO:0006099">
    <property type="term" value="P:tricarboxylic acid cycle"/>
    <property type="evidence" value="ECO:0007669"/>
    <property type="project" value="InterPro"/>
</dbReference>
<evidence type="ECO:0000256" key="5">
    <source>
        <dbReference type="ARBA" id="ARBA00022419"/>
    </source>
</evidence>
<dbReference type="PROSITE" id="PS00393">
    <property type="entry name" value="PEPCASE_2"/>
    <property type="match status" value="1"/>
</dbReference>
<comment type="catalytic activity">
    <reaction evidence="9 10">
        <text>oxaloacetate + phosphate = phosphoenolpyruvate + hydrogencarbonate</text>
        <dbReference type="Rhea" id="RHEA:28370"/>
        <dbReference type="ChEBI" id="CHEBI:16452"/>
        <dbReference type="ChEBI" id="CHEBI:17544"/>
        <dbReference type="ChEBI" id="CHEBI:43474"/>
        <dbReference type="ChEBI" id="CHEBI:58702"/>
        <dbReference type="EC" id="4.1.1.31"/>
    </reaction>
</comment>
<dbReference type="Gene3D" id="1.20.1440.90">
    <property type="entry name" value="Phosphoenolpyruvate/pyruvate domain"/>
    <property type="match status" value="1"/>
</dbReference>
<evidence type="ECO:0000256" key="7">
    <source>
        <dbReference type="ARBA" id="ARBA00023239"/>
    </source>
</evidence>
<gene>
    <name evidence="10" type="primary">ppc</name>
    <name evidence="13" type="ORF">BLITH_0370</name>
</gene>
<evidence type="ECO:0000256" key="9">
    <source>
        <dbReference type="ARBA" id="ARBA00048995"/>
    </source>
</evidence>
<reference evidence="13 14" key="1">
    <citation type="submission" date="2017-08" db="EMBL/GenBank/DDBJ databases">
        <title>Burning lignite coal seam in the remote Altai Mountains harbors a hydrogen-driven thermophilic microbial community.</title>
        <authorList>
            <person name="Kadnikov V.V."/>
            <person name="Mardanov A.V."/>
            <person name="Ivasenko D."/>
            <person name="Beletsky A.V."/>
            <person name="Karnachuk O.V."/>
            <person name="Ravin N.V."/>
        </authorList>
    </citation>
    <scope>NUCLEOTIDE SEQUENCE [LARGE SCALE GENOMIC DNA]</scope>
    <source>
        <strain evidence="13">AL31</strain>
    </source>
</reference>
<dbReference type="HAMAP" id="MF_00595">
    <property type="entry name" value="PEPcase_type1"/>
    <property type="match status" value="1"/>
</dbReference>
<evidence type="ECO:0000256" key="11">
    <source>
        <dbReference type="PROSITE-ProRule" id="PRU10111"/>
    </source>
</evidence>
<evidence type="ECO:0000256" key="4">
    <source>
        <dbReference type="ARBA" id="ARBA00012305"/>
    </source>
</evidence>
<evidence type="ECO:0000256" key="2">
    <source>
        <dbReference type="ARBA" id="ARBA00003670"/>
    </source>
</evidence>
<evidence type="ECO:0000256" key="3">
    <source>
        <dbReference type="ARBA" id="ARBA00008346"/>
    </source>
</evidence>
<evidence type="ECO:0000313" key="14">
    <source>
        <dbReference type="Proteomes" id="UP000244016"/>
    </source>
</evidence>
<dbReference type="GO" id="GO:0006107">
    <property type="term" value="P:oxaloacetate metabolic process"/>
    <property type="evidence" value="ECO:0007669"/>
    <property type="project" value="UniProtKB-UniRule"/>
</dbReference>
<evidence type="ECO:0000256" key="6">
    <source>
        <dbReference type="ARBA" id="ARBA00022842"/>
    </source>
</evidence>
<dbReference type="InterPro" id="IPR018129">
    <property type="entry name" value="PEP_COase_Lys_AS"/>
</dbReference>
<dbReference type="GO" id="GO:0000287">
    <property type="term" value="F:magnesium ion binding"/>
    <property type="evidence" value="ECO:0007669"/>
    <property type="project" value="UniProtKB-UniRule"/>
</dbReference>
<keyword evidence="7 10" id="KW-0456">Lyase</keyword>
<dbReference type="GO" id="GO:0005829">
    <property type="term" value="C:cytosol"/>
    <property type="evidence" value="ECO:0007669"/>
    <property type="project" value="TreeGrafter"/>
</dbReference>
<dbReference type="PANTHER" id="PTHR30523">
    <property type="entry name" value="PHOSPHOENOLPYRUVATE CARBOXYLASE"/>
    <property type="match status" value="1"/>
</dbReference>
<name>A0A2T5GAT8_9BACL</name>
<comment type="similarity">
    <text evidence="3 10">Belongs to the PEPCase type 1 family.</text>
</comment>
<comment type="caution">
    <text evidence="13">The sequence shown here is derived from an EMBL/GenBank/DDBJ whole genome shotgun (WGS) entry which is preliminary data.</text>
</comment>
<dbReference type="InterPro" id="IPR015813">
    <property type="entry name" value="Pyrv/PenolPyrv_kinase-like_dom"/>
</dbReference>
<comment type="function">
    <text evidence="2 10">Forms oxaloacetate, a four-carbon dicarboxylic acid source for the tricarboxylic acid cycle.</text>
</comment>
<dbReference type="EC" id="4.1.1.31" evidence="4 10"/>
<evidence type="ECO:0000256" key="12">
    <source>
        <dbReference type="PROSITE-ProRule" id="PRU10112"/>
    </source>
</evidence>
<feature type="active site" evidence="10 11">
    <location>
        <position position="147"/>
    </location>
</feature>
<sequence>MNTEALDVRQQLLLEDVARLRARLEEVLAFHGGEELVRAFREIRALTTELRNAPSPEAEERLWSYVAQLSPALRRDVIRAFAVFFHLVNIAEQNHRIRRRREYLLKEGAQPNSIRDILLRLRERGVPPERVQTALYTLSLELVVTAHPTEAARRTTLESHRRIAALLARLDREDLTEDERERLEEDLFDEIVILWQTMELKEERPKVLDEVMHGLFYFDVTLWDALPEVHEMLAHELRRAYPEFRFEVPPVIRFGSWIGGDRDGNPHVTVDVTLETLRRHRELAVRKYLAQVEDLVMRLSPSADLVPVSPALIAQVDREEDHYLRDGYPWKGKREIYRRKLRIVAERLRRTERGEEGRYRGAEEFLQDLQQIARSMEAHHPKRRVPEALRKLIRQVELFGFHVASLDIREHSSRHERAVAAYLKAAGVADDYTRLPEEVKVELLSRLLRDPRPLRSAFYAYDPEAEEVFRVFAAVRELQEEYGREAVHTYIVSMATEPSDLLEVLLLAKEAGLVRLAADGTPESDIDVVPIFETIDDLRRAPQVMRELFLLSAYRDILRSRGDLQEVMVGYSDSSKDGGTLAANWYIYKAQVELAALGERFHVRFKFFHGRGGALGRGGAPLYRSILSRPLVLRGSGMKLTEQGEVLSDRYLLPEIALRSLEQAVAAMLAHYFADRLGEADEQNHPEWREAMEEIAATSLRRYRETVFGDPYFLRYFEETTPFEELQYFEIGSRPIRRRESRGFEDLRAIPWVFAWTQSRQLVPAWYASGEALASFLAREGGLERLREMYRRWPFFETLIDNLQMALIKADLGAARRYLRLARNPAEAERIFAEISRDYRLARSAILAITEQEDFLERSPTIRASIAFRNPHVDPLNVFQVMLLELLRRRREEGADPSELRALTQEVLFTIGGIAVGLRNTG</sequence>
<evidence type="ECO:0000256" key="8">
    <source>
        <dbReference type="ARBA" id="ARBA00023300"/>
    </source>
</evidence>
<feature type="active site" evidence="10 12">
    <location>
        <position position="576"/>
    </location>
</feature>
<dbReference type="SUPFAM" id="SSF51621">
    <property type="entry name" value="Phosphoenolpyruvate/pyruvate domain"/>
    <property type="match status" value="1"/>
</dbReference>
<dbReference type="PROSITE" id="PS00781">
    <property type="entry name" value="PEPCASE_1"/>
    <property type="match status" value="1"/>
</dbReference>
<protein>
    <recommendedName>
        <fullName evidence="5 10">Phosphoenolpyruvate carboxylase</fullName>
        <shortName evidence="10">PEPC</shortName>
        <shortName evidence="10">PEPCase</shortName>
        <ecNumber evidence="4 10">4.1.1.31</ecNumber>
    </recommendedName>
</protein>
<evidence type="ECO:0000313" key="13">
    <source>
        <dbReference type="EMBL" id="PTQ53290.1"/>
    </source>
</evidence>
<keyword evidence="13" id="KW-0670">Pyruvate</keyword>
<organism evidence="13 14">
    <name type="scientific">Brockia lithotrophica</name>
    <dbReference type="NCBI Taxonomy" id="933949"/>
    <lineage>
        <taxon>Bacteria</taxon>
        <taxon>Bacillati</taxon>
        <taxon>Bacillota</taxon>
        <taxon>Bacilli</taxon>
        <taxon>Bacillales</taxon>
        <taxon>Bacillales Family X. Incertae Sedis</taxon>
        <taxon>Brockia</taxon>
    </lineage>
</organism>
<keyword evidence="8 10" id="KW-0120">Carbon dioxide fixation</keyword>
<evidence type="ECO:0000256" key="10">
    <source>
        <dbReference type="HAMAP-Rule" id="MF_00595"/>
    </source>
</evidence>
<dbReference type="PANTHER" id="PTHR30523:SF6">
    <property type="entry name" value="PHOSPHOENOLPYRUVATE CARBOXYLASE"/>
    <property type="match status" value="1"/>
</dbReference>
<keyword evidence="6 10" id="KW-0460">Magnesium</keyword>
<evidence type="ECO:0000256" key="1">
    <source>
        <dbReference type="ARBA" id="ARBA00001946"/>
    </source>
</evidence>
<dbReference type="InterPro" id="IPR021135">
    <property type="entry name" value="PEP_COase"/>
</dbReference>
<dbReference type="NCBIfam" id="NF000584">
    <property type="entry name" value="PRK00009.1"/>
    <property type="match status" value="1"/>
</dbReference>
<dbReference type="Proteomes" id="UP000244016">
    <property type="component" value="Unassembled WGS sequence"/>
</dbReference>
<dbReference type="Pfam" id="PF00311">
    <property type="entry name" value="PEPcase"/>
    <property type="match status" value="1"/>
</dbReference>